<gene>
    <name evidence="9" type="ORF">ACFO7U_06680</name>
</gene>
<feature type="transmembrane region" description="Helical" evidence="7">
    <location>
        <begin position="12"/>
        <end position="30"/>
    </location>
</feature>
<dbReference type="RefSeq" id="WP_344992415.1">
    <property type="nucleotide sequence ID" value="NZ_BAABCD010000019.1"/>
</dbReference>
<evidence type="ECO:0000313" key="9">
    <source>
        <dbReference type="EMBL" id="MFC4754458.1"/>
    </source>
</evidence>
<feature type="transmembrane region" description="Helical" evidence="7">
    <location>
        <begin position="181"/>
        <end position="200"/>
    </location>
</feature>
<evidence type="ECO:0000256" key="1">
    <source>
        <dbReference type="ARBA" id="ARBA00004651"/>
    </source>
</evidence>
<dbReference type="Gene3D" id="1.10.3720.10">
    <property type="entry name" value="MetI-like"/>
    <property type="match status" value="1"/>
</dbReference>
<keyword evidence="5 7" id="KW-1133">Transmembrane helix</keyword>
<evidence type="ECO:0000256" key="5">
    <source>
        <dbReference type="ARBA" id="ARBA00022989"/>
    </source>
</evidence>
<evidence type="ECO:0000256" key="2">
    <source>
        <dbReference type="ARBA" id="ARBA00022448"/>
    </source>
</evidence>
<evidence type="ECO:0000256" key="3">
    <source>
        <dbReference type="ARBA" id="ARBA00022475"/>
    </source>
</evidence>
<dbReference type="InterPro" id="IPR000515">
    <property type="entry name" value="MetI-like"/>
</dbReference>
<organism evidence="9 10">
    <name type="scientific">Dietzia aurantiaca</name>
    <dbReference type="NCBI Taxonomy" id="983873"/>
    <lineage>
        <taxon>Bacteria</taxon>
        <taxon>Bacillati</taxon>
        <taxon>Actinomycetota</taxon>
        <taxon>Actinomycetes</taxon>
        <taxon>Mycobacteriales</taxon>
        <taxon>Dietziaceae</taxon>
        <taxon>Dietzia</taxon>
    </lineage>
</organism>
<accession>A0ABV9PRS9</accession>
<dbReference type="PANTHER" id="PTHR43163:SF6">
    <property type="entry name" value="DIPEPTIDE TRANSPORT SYSTEM PERMEASE PROTEIN DPPB-RELATED"/>
    <property type="match status" value="1"/>
</dbReference>
<dbReference type="Pfam" id="PF19300">
    <property type="entry name" value="BPD_transp_1_N"/>
    <property type="match status" value="1"/>
</dbReference>
<keyword evidence="4 7" id="KW-0812">Transmembrane</keyword>
<evidence type="ECO:0000256" key="4">
    <source>
        <dbReference type="ARBA" id="ARBA00022692"/>
    </source>
</evidence>
<dbReference type="PROSITE" id="PS50928">
    <property type="entry name" value="ABC_TM1"/>
    <property type="match status" value="1"/>
</dbReference>
<name>A0ABV9PRS9_9ACTN</name>
<feature type="transmembrane region" description="Helical" evidence="7">
    <location>
        <begin position="133"/>
        <end position="161"/>
    </location>
</feature>
<dbReference type="InterPro" id="IPR035906">
    <property type="entry name" value="MetI-like_sf"/>
</dbReference>
<evidence type="ECO:0000259" key="8">
    <source>
        <dbReference type="PROSITE" id="PS50928"/>
    </source>
</evidence>
<feature type="transmembrane region" description="Helical" evidence="7">
    <location>
        <begin position="242"/>
        <end position="264"/>
    </location>
</feature>
<comment type="caution">
    <text evidence="9">The sequence shown here is derived from an EMBL/GenBank/DDBJ whole genome shotgun (WGS) entry which is preliminary data.</text>
</comment>
<comment type="similarity">
    <text evidence="7">Belongs to the binding-protein-dependent transport system permease family.</text>
</comment>
<keyword evidence="2 7" id="KW-0813">Transport</keyword>
<reference evidence="10" key="1">
    <citation type="journal article" date="2019" name="Int. J. Syst. Evol. Microbiol.">
        <title>The Global Catalogue of Microorganisms (GCM) 10K type strain sequencing project: providing services to taxonomists for standard genome sequencing and annotation.</title>
        <authorList>
            <consortium name="The Broad Institute Genomics Platform"/>
            <consortium name="The Broad Institute Genome Sequencing Center for Infectious Disease"/>
            <person name="Wu L."/>
            <person name="Ma J."/>
        </authorList>
    </citation>
    <scope>NUCLEOTIDE SEQUENCE [LARGE SCALE GENOMIC DNA]</scope>
    <source>
        <strain evidence="10">JCM 11882</strain>
    </source>
</reference>
<dbReference type="PANTHER" id="PTHR43163">
    <property type="entry name" value="DIPEPTIDE TRANSPORT SYSTEM PERMEASE PROTEIN DPPB-RELATED"/>
    <property type="match status" value="1"/>
</dbReference>
<feature type="transmembrane region" description="Helical" evidence="7">
    <location>
        <begin position="284"/>
        <end position="310"/>
    </location>
</feature>
<dbReference type="Proteomes" id="UP001595836">
    <property type="component" value="Unassembled WGS sequence"/>
</dbReference>
<comment type="subcellular location">
    <subcellularLocation>
        <location evidence="1 7">Cell membrane</location>
        <topology evidence="1 7">Multi-pass membrane protein</topology>
    </subcellularLocation>
</comment>
<evidence type="ECO:0000313" key="10">
    <source>
        <dbReference type="Proteomes" id="UP001595836"/>
    </source>
</evidence>
<dbReference type="InterPro" id="IPR045621">
    <property type="entry name" value="BPD_transp_1_N"/>
</dbReference>
<sequence>MTLMIARRLGSTVFVLFGVVLIVFLLLQLVPGDPARTILGAGATEAAVESLRRELGLDQSVAAQFFTYLGGLLTGDFGRSLTVNQPVLDIILPRFQNTMVLSFAALVLCIAIGVPLGIIAARKQYGIFDRVSMFVSLAGASVPVYWLGLMLIGIFSLQLGWFPTSGMTNPRSPGSGVTDNLIYLVLPAIAAASVPLAVIARMTRSVMVDTMEQDYIRTLRASGIPERSILWKHCLRNALPPIVTVIGLQIGYLLGGVIFVEVVFSWPGLGYQLYTSITQNDMPLVQAGVLFIALVFVIVNLLTDTAVGLLDPRTRRKVTA</sequence>
<dbReference type="Pfam" id="PF00528">
    <property type="entry name" value="BPD_transp_1"/>
    <property type="match status" value="1"/>
</dbReference>
<evidence type="ECO:0000256" key="7">
    <source>
        <dbReference type="RuleBase" id="RU363032"/>
    </source>
</evidence>
<feature type="transmembrane region" description="Helical" evidence="7">
    <location>
        <begin position="99"/>
        <end position="121"/>
    </location>
</feature>
<dbReference type="SUPFAM" id="SSF161098">
    <property type="entry name" value="MetI-like"/>
    <property type="match status" value="1"/>
</dbReference>
<protein>
    <submittedName>
        <fullName evidence="9">ABC transporter permease</fullName>
    </submittedName>
</protein>
<keyword evidence="6 7" id="KW-0472">Membrane</keyword>
<dbReference type="EMBL" id="JBHSHP010000018">
    <property type="protein sequence ID" value="MFC4754458.1"/>
    <property type="molecule type" value="Genomic_DNA"/>
</dbReference>
<dbReference type="CDD" id="cd06261">
    <property type="entry name" value="TM_PBP2"/>
    <property type="match status" value="1"/>
</dbReference>
<keyword evidence="10" id="KW-1185">Reference proteome</keyword>
<keyword evidence="3" id="KW-1003">Cell membrane</keyword>
<feature type="domain" description="ABC transmembrane type-1" evidence="8">
    <location>
        <begin position="95"/>
        <end position="303"/>
    </location>
</feature>
<proteinExistence type="inferred from homology"/>
<evidence type="ECO:0000256" key="6">
    <source>
        <dbReference type="ARBA" id="ARBA00023136"/>
    </source>
</evidence>